<evidence type="ECO:0000256" key="7">
    <source>
        <dbReference type="ARBA" id="ARBA00022840"/>
    </source>
</evidence>
<dbReference type="InterPro" id="IPR000719">
    <property type="entry name" value="Prot_kinase_dom"/>
</dbReference>
<dbReference type="GO" id="GO:0045087">
    <property type="term" value="P:innate immune response"/>
    <property type="evidence" value="ECO:0007669"/>
    <property type="project" value="UniProtKB-ARBA"/>
</dbReference>
<dbReference type="Gene3D" id="3.30.200.20">
    <property type="entry name" value="Phosphorylase Kinase, domain 1"/>
    <property type="match status" value="1"/>
</dbReference>
<dbReference type="SUPFAM" id="SSF47986">
    <property type="entry name" value="DEATH domain"/>
    <property type="match status" value="1"/>
</dbReference>
<name>A0A9P0K970_ACAOB</name>
<comment type="caution">
    <text evidence="13">The sequence shown here is derived from an EMBL/GenBank/DDBJ whole genome shotgun (WGS) entry which is preliminary data.</text>
</comment>
<dbReference type="EC" id="2.7.11.1" evidence="2"/>
<keyword evidence="5 10" id="KW-0547">Nucleotide-binding</keyword>
<evidence type="ECO:0000256" key="5">
    <source>
        <dbReference type="ARBA" id="ARBA00022741"/>
    </source>
</evidence>
<dbReference type="GO" id="GO:0031349">
    <property type="term" value="P:positive regulation of defense response"/>
    <property type="evidence" value="ECO:0007669"/>
    <property type="project" value="UniProtKB-ARBA"/>
</dbReference>
<keyword evidence="14" id="KW-1185">Reference proteome</keyword>
<evidence type="ECO:0000256" key="2">
    <source>
        <dbReference type="ARBA" id="ARBA00012513"/>
    </source>
</evidence>
<dbReference type="InterPro" id="IPR017441">
    <property type="entry name" value="Protein_kinase_ATP_BS"/>
</dbReference>
<gene>
    <name evidence="13" type="ORF">ACAOBT_LOCUS6664</name>
</gene>
<dbReference type="PROSITE" id="PS00107">
    <property type="entry name" value="PROTEIN_KINASE_ATP"/>
    <property type="match status" value="1"/>
</dbReference>
<dbReference type="Proteomes" id="UP001152888">
    <property type="component" value="Unassembled WGS sequence"/>
</dbReference>
<dbReference type="GO" id="GO:0007165">
    <property type="term" value="P:signal transduction"/>
    <property type="evidence" value="ECO:0007669"/>
    <property type="project" value="InterPro"/>
</dbReference>
<evidence type="ECO:0000256" key="6">
    <source>
        <dbReference type="ARBA" id="ARBA00022777"/>
    </source>
</evidence>
<keyword evidence="7 10" id="KW-0067">ATP-binding</keyword>
<dbReference type="GO" id="GO:0009893">
    <property type="term" value="P:positive regulation of metabolic process"/>
    <property type="evidence" value="ECO:0007669"/>
    <property type="project" value="UniProtKB-ARBA"/>
</dbReference>
<comment type="similarity">
    <text evidence="1">Belongs to the protein kinase superfamily. TKL Ser/Thr protein kinase family. Pelle subfamily.</text>
</comment>
<evidence type="ECO:0000313" key="14">
    <source>
        <dbReference type="Proteomes" id="UP001152888"/>
    </source>
</evidence>
<dbReference type="SUPFAM" id="SSF56112">
    <property type="entry name" value="Protein kinase-like (PK-like)"/>
    <property type="match status" value="1"/>
</dbReference>
<dbReference type="CDD" id="cd08307">
    <property type="entry name" value="Death_Pelle"/>
    <property type="match status" value="1"/>
</dbReference>
<keyword evidence="4" id="KW-0808">Transferase</keyword>
<dbReference type="GO" id="GO:0004674">
    <property type="term" value="F:protein serine/threonine kinase activity"/>
    <property type="evidence" value="ECO:0007669"/>
    <property type="project" value="UniProtKB-KW"/>
</dbReference>
<dbReference type="InterPro" id="IPR000488">
    <property type="entry name" value="Death_dom"/>
</dbReference>
<dbReference type="PROSITE" id="PS00108">
    <property type="entry name" value="PROTEIN_KINASE_ST"/>
    <property type="match status" value="1"/>
</dbReference>
<dbReference type="Pfam" id="PF00531">
    <property type="entry name" value="Death"/>
    <property type="match status" value="1"/>
</dbReference>
<dbReference type="InterPro" id="IPR008271">
    <property type="entry name" value="Ser/Thr_kinase_AS"/>
</dbReference>
<reference evidence="13" key="1">
    <citation type="submission" date="2022-03" db="EMBL/GenBank/DDBJ databases">
        <authorList>
            <person name="Sayadi A."/>
        </authorList>
    </citation>
    <scope>NUCLEOTIDE SEQUENCE</scope>
</reference>
<dbReference type="InterPro" id="IPR037924">
    <property type="entry name" value="Pelle_death"/>
</dbReference>
<evidence type="ECO:0000256" key="8">
    <source>
        <dbReference type="ARBA" id="ARBA00047899"/>
    </source>
</evidence>
<evidence type="ECO:0000256" key="10">
    <source>
        <dbReference type="PROSITE-ProRule" id="PRU10141"/>
    </source>
</evidence>
<evidence type="ECO:0000256" key="9">
    <source>
        <dbReference type="ARBA" id="ARBA00048679"/>
    </source>
</evidence>
<feature type="binding site" evidence="10">
    <location>
        <position position="259"/>
    </location>
    <ligand>
        <name>ATP</name>
        <dbReference type="ChEBI" id="CHEBI:30616"/>
    </ligand>
</feature>
<proteinExistence type="inferred from homology"/>
<dbReference type="GO" id="GO:0005524">
    <property type="term" value="F:ATP binding"/>
    <property type="evidence" value="ECO:0007669"/>
    <property type="project" value="UniProtKB-UniRule"/>
</dbReference>
<dbReference type="PROSITE" id="PS50011">
    <property type="entry name" value="PROTEIN_KINASE_DOM"/>
    <property type="match status" value="1"/>
</dbReference>
<dbReference type="PANTHER" id="PTHR48006">
    <property type="entry name" value="LEUCINE-RICH REPEAT-CONTAINING PROTEIN DDB_G0281931-RELATED"/>
    <property type="match status" value="1"/>
</dbReference>
<evidence type="ECO:0000256" key="3">
    <source>
        <dbReference type="ARBA" id="ARBA00022527"/>
    </source>
</evidence>
<dbReference type="FunFam" id="1.10.510.10:FF:000754">
    <property type="entry name" value="Interleukin-1 receptor-associated kinase"/>
    <property type="match status" value="1"/>
</dbReference>
<dbReference type="EMBL" id="CAKOFQ010006730">
    <property type="protein sequence ID" value="CAH1966087.1"/>
    <property type="molecule type" value="Genomic_DNA"/>
</dbReference>
<dbReference type="AlphaFoldDB" id="A0A9P0K970"/>
<feature type="domain" description="Protein kinase" evidence="12">
    <location>
        <begin position="232"/>
        <end position="551"/>
    </location>
</feature>
<dbReference type="PANTHER" id="PTHR48006:SF102">
    <property type="entry name" value="LEUCINE-RICH REPEAT-CONTAINING PROTEIN DDB_G0281931-RELATED"/>
    <property type="match status" value="1"/>
</dbReference>
<dbReference type="Pfam" id="PF07714">
    <property type="entry name" value="PK_Tyr_Ser-Thr"/>
    <property type="match status" value="2"/>
</dbReference>
<dbReference type="InterPro" id="IPR051824">
    <property type="entry name" value="LRR_Rcpt-Like_S/T_Kinase"/>
</dbReference>
<dbReference type="FunFam" id="1.10.533.10:FF:000094">
    <property type="entry name" value="Interleukin-1 receptor-associated kinase"/>
    <property type="match status" value="1"/>
</dbReference>
<comment type="catalytic activity">
    <reaction evidence="9">
        <text>L-seryl-[protein] + ATP = O-phospho-L-seryl-[protein] + ADP + H(+)</text>
        <dbReference type="Rhea" id="RHEA:17989"/>
        <dbReference type="Rhea" id="RHEA-COMP:9863"/>
        <dbReference type="Rhea" id="RHEA-COMP:11604"/>
        <dbReference type="ChEBI" id="CHEBI:15378"/>
        <dbReference type="ChEBI" id="CHEBI:29999"/>
        <dbReference type="ChEBI" id="CHEBI:30616"/>
        <dbReference type="ChEBI" id="CHEBI:83421"/>
        <dbReference type="ChEBI" id="CHEBI:456216"/>
        <dbReference type="EC" id="2.7.11.1"/>
    </reaction>
</comment>
<dbReference type="Gene3D" id="1.10.533.10">
    <property type="entry name" value="Death Domain, Fas"/>
    <property type="match status" value="1"/>
</dbReference>
<dbReference type="OrthoDB" id="4062651at2759"/>
<keyword evidence="6" id="KW-0418">Kinase</keyword>
<dbReference type="GO" id="GO:1902533">
    <property type="term" value="P:positive regulation of intracellular signal transduction"/>
    <property type="evidence" value="ECO:0007669"/>
    <property type="project" value="UniProtKB-ARBA"/>
</dbReference>
<organism evidence="13 14">
    <name type="scientific">Acanthoscelides obtectus</name>
    <name type="common">Bean weevil</name>
    <name type="synonym">Bruchus obtectus</name>
    <dbReference type="NCBI Taxonomy" id="200917"/>
    <lineage>
        <taxon>Eukaryota</taxon>
        <taxon>Metazoa</taxon>
        <taxon>Ecdysozoa</taxon>
        <taxon>Arthropoda</taxon>
        <taxon>Hexapoda</taxon>
        <taxon>Insecta</taxon>
        <taxon>Pterygota</taxon>
        <taxon>Neoptera</taxon>
        <taxon>Endopterygota</taxon>
        <taxon>Coleoptera</taxon>
        <taxon>Polyphaga</taxon>
        <taxon>Cucujiformia</taxon>
        <taxon>Chrysomeloidea</taxon>
        <taxon>Chrysomelidae</taxon>
        <taxon>Bruchinae</taxon>
        <taxon>Bruchini</taxon>
        <taxon>Acanthoscelides</taxon>
    </lineage>
</organism>
<dbReference type="SMART" id="SM00220">
    <property type="entry name" value="S_TKc"/>
    <property type="match status" value="1"/>
</dbReference>
<feature type="transmembrane region" description="Helical" evidence="11">
    <location>
        <begin position="6"/>
        <end position="27"/>
    </location>
</feature>
<dbReference type="InterPro" id="IPR001245">
    <property type="entry name" value="Ser-Thr/Tyr_kinase_cat_dom"/>
</dbReference>
<dbReference type="InterPro" id="IPR011009">
    <property type="entry name" value="Kinase-like_dom_sf"/>
</dbReference>
<dbReference type="Gene3D" id="1.10.510.10">
    <property type="entry name" value="Transferase(Phosphotransferase) domain 1"/>
    <property type="match status" value="1"/>
</dbReference>
<keyword evidence="11" id="KW-0812">Transmembrane</keyword>
<keyword evidence="11" id="KW-0472">Membrane</keyword>
<sequence length="551" mass="63224">MFCETFFSVYILWCICIYIYIFLFCGLQVHFLKMYIYLLPYEERQELCNILDQNDKWEHLGGAQMKYSICELDSLKRKVACGGKSPSDELLTMWSHQNHTLLELFILLSNMKCYQAMVAIKQYVDKQYHYLIKDGNKLDALKGRKENNVLESQIHQNNFDDNADKVLNKCLVNDLTTSCNESRVENLSAPKSPLFYGRHRMTIASDRSAVMERASVIPCIPYDELQKSTNNWDENVVLGKGGFGKVFKGTWKCTQVAIKRLEQRLSKPDSDMEQMRQSFTELHCLNSYRHDNVLPLYGYSIDTSRYTISILSLTIQNSCSRRYTSSWQFLAAHLDNPPTINIGGPHPCLIYQYMAGGSLDQRLRTNDPSRVLSWPTRLNIAVGSARGLQFLHTNMINGKPLVHGDIKSANILLDPNDQPRIGDFGLARAGPEVQYTYIKVSRIQGTRPYLPDEFLRGKKFSTKVDTYSFGIVLFEIVTALPPMFGNRKTLKDHVTTYEGDAIELKDSRVTGYDECFTEILNIGKLCVMKLPRQRPEMRDVLITLEKVSLHP</sequence>
<comment type="catalytic activity">
    <reaction evidence="8">
        <text>L-threonyl-[protein] + ATP = O-phospho-L-threonyl-[protein] + ADP + H(+)</text>
        <dbReference type="Rhea" id="RHEA:46608"/>
        <dbReference type="Rhea" id="RHEA-COMP:11060"/>
        <dbReference type="Rhea" id="RHEA-COMP:11605"/>
        <dbReference type="ChEBI" id="CHEBI:15378"/>
        <dbReference type="ChEBI" id="CHEBI:30013"/>
        <dbReference type="ChEBI" id="CHEBI:30616"/>
        <dbReference type="ChEBI" id="CHEBI:61977"/>
        <dbReference type="ChEBI" id="CHEBI:456216"/>
        <dbReference type="EC" id="2.7.11.1"/>
    </reaction>
</comment>
<protein>
    <recommendedName>
        <fullName evidence="2">non-specific serine/threonine protein kinase</fullName>
        <ecNumber evidence="2">2.7.11.1</ecNumber>
    </recommendedName>
</protein>
<evidence type="ECO:0000256" key="4">
    <source>
        <dbReference type="ARBA" id="ARBA00022679"/>
    </source>
</evidence>
<keyword evidence="3" id="KW-0723">Serine/threonine-protein kinase</keyword>
<evidence type="ECO:0000256" key="11">
    <source>
        <dbReference type="SAM" id="Phobius"/>
    </source>
</evidence>
<evidence type="ECO:0000259" key="12">
    <source>
        <dbReference type="PROSITE" id="PS50011"/>
    </source>
</evidence>
<evidence type="ECO:0000256" key="1">
    <source>
        <dbReference type="ARBA" id="ARBA00008718"/>
    </source>
</evidence>
<accession>A0A9P0K970</accession>
<keyword evidence="11" id="KW-1133">Transmembrane helix</keyword>
<dbReference type="InterPro" id="IPR011029">
    <property type="entry name" value="DEATH-like_dom_sf"/>
</dbReference>
<evidence type="ECO:0000313" key="13">
    <source>
        <dbReference type="EMBL" id="CAH1966087.1"/>
    </source>
</evidence>